<accession>A0ABR0JUA8</accession>
<name>A0ABR0JUA8_9EURO</name>
<reference evidence="3 4" key="1">
    <citation type="submission" date="2023-08" db="EMBL/GenBank/DDBJ databases">
        <title>Black Yeasts Isolated from many extreme environments.</title>
        <authorList>
            <person name="Coleine C."/>
            <person name="Stajich J.E."/>
            <person name="Selbmann L."/>
        </authorList>
    </citation>
    <scope>NUCLEOTIDE SEQUENCE [LARGE SCALE GENOMIC DNA]</scope>
    <source>
        <strain evidence="3 4">CCFEE 5885</strain>
    </source>
</reference>
<keyword evidence="1" id="KW-0175">Coiled coil</keyword>
<comment type="caution">
    <text evidence="3">The sequence shown here is derived from an EMBL/GenBank/DDBJ whole genome shotgun (WGS) entry which is preliminary data.</text>
</comment>
<feature type="coiled-coil region" evidence="1">
    <location>
        <begin position="263"/>
        <end position="297"/>
    </location>
</feature>
<feature type="compositionally biased region" description="Polar residues" evidence="2">
    <location>
        <begin position="63"/>
        <end position="73"/>
    </location>
</feature>
<sequence>MFYKGHKRSFSTAHGREDNPPPVRSRTPLPPQSEVVPDFVRSSNPVRKEKSYERNQERARSHWNANFDATLSGRSLKADTDRAANQPPSPALDSVRSSTSPHAHEDGVLATPAGYVTGPTYFELAFDLDDERTNREALESELHATKEEVTALRAENEALRRETQLMRKEKEAMGRSYGTGASIADVRGGRSRDARAAVKDTPREPDAASRVHASKDIVRSNSPKSKRLRRLEEMVDYKDIEIAFIKDHNKRTEEWNKEQLQKVRDLQDSVNQESEIRRKAEDDLKKVEQETNEILKDILVRPKRFSKGSRA</sequence>
<protein>
    <submittedName>
        <fullName evidence="3">Uncharacterized protein</fullName>
    </submittedName>
</protein>
<gene>
    <name evidence="3" type="ORF">LTR24_010431</name>
</gene>
<keyword evidence="4" id="KW-1185">Reference proteome</keyword>
<feature type="region of interest" description="Disordered" evidence="2">
    <location>
        <begin position="168"/>
        <end position="225"/>
    </location>
</feature>
<evidence type="ECO:0000256" key="2">
    <source>
        <dbReference type="SAM" id="MobiDB-lite"/>
    </source>
</evidence>
<feature type="region of interest" description="Disordered" evidence="2">
    <location>
        <begin position="1"/>
        <end position="114"/>
    </location>
</feature>
<proteinExistence type="predicted"/>
<evidence type="ECO:0000313" key="3">
    <source>
        <dbReference type="EMBL" id="KAK5072323.1"/>
    </source>
</evidence>
<feature type="compositionally biased region" description="Basic and acidic residues" evidence="2">
    <location>
        <begin position="46"/>
        <end position="60"/>
    </location>
</feature>
<feature type="compositionally biased region" description="Basic and acidic residues" evidence="2">
    <location>
        <begin position="187"/>
        <end position="218"/>
    </location>
</feature>
<dbReference type="Proteomes" id="UP001345013">
    <property type="component" value="Unassembled WGS sequence"/>
</dbReference>
<organism evidence="3 4">
    <name type="scientific">Lithohypha guttulata</name>
    <dbReference type="NCBI Taxonomy" id="1690604"/>
    <lineage>
        <taxon>Eukaryota</taxon>
        <taxon>Fungi</taxon>
        <taxon>Dikarya</taxon>
        <taxon>Ascomycota</taxon>
        <taxon>Pezizomycotina</taxon>
        <taxon>Eurotiomycetes</taxon>
        <taxon>Chaetothyriomycetidae</taxon>
        <taxon>Chaetothyriales</taxon>
        <taxon>Trichomeriaceae</taxon>
        <taxon>Lithohypha</taxon>
    </lineage>
</organism>
<evidence type="ECO:0000313" key="4">
    <source>
        <dbReference type="Proteomes" id="UP001345013"/>
    </source>
</evidence>
<feature type="compositionally biased region" description="Pro residues" evidence="2">
    <location>
        <begin position="20"/>
        <end position="31"/>
    </location>
</feature>
<dbReference type="EMBL" id="JAVRRG010000327">
    <property type="protein sequence ID" value="KAK5072323.1"/>
    <property type="molecule type" value="Genomic_DNA"/>
</dbReference>
<evidence type="ECO:0000256" key="1">
    <source>
        <dbReference type="SAM" id="Coils"/>
    </source>
</evidence>